<evidence type="ECO:0000313" key="4">
    <source>
        <dbReference type="Proteomes" id="UP001321481"/>
    </source>
</evidence>
<evidence type="ECO:0000256" key="2">
    <source>
        <dbReference type="ARBA" id="ARBA00022840"/>
    </source>
</evidence>
<dbReference type="InterPro" id="IPR005654">
    <property type="entry name" value="ATPase_AFG1-like"/>
</dbReference>
<evidence type="ECO:0000256" key="1">
    <source>
        <dbReference type="ARBA" id="ARBA00022741"/>
    </source>
</evidence>
<sequence length="349" mass="37761">MAEDDPEAIDEQPPTRPVEVTARFAASVDGLDLDASQRVAVAAIARDDRPSLYLHGPVGRGKSMLAERYLAAFGEDTRRLHLHELFRMLQAELARDWKAPAVMLRRMLGGIRVVLVDEFHVHDLADALYLSALLEVAAEDGITVIATSNYAPADLLPAPGLHDRFLPAIEHIAETFAVVDLGDGPDHRSAGDTARPRFASGAWHPSPPTSAATIELVLADIPVQVRRIDGAHVEADFAALCVAEVGVRQFQALADRFDALTLHAVPDLATVRREPLMRFTTLVDVLHDHDVRLVVHAAASFARLTDAADVPVDAARTLSRLGTQGRLASLQAASEDGNVDSTSMSRRSQ</sequence>
<dbReference type="Pfam" id="PF03969">
    <property type="entry name" value="AFG1_ATPase"/>
    <property type="match status" value="1"/>
</dbReference>
<dbReference type="SUPFAM" id="SSF52540">
    <property type="entry name" value="P-loop containing nucleoside triphosphate hydrolases"/>
    <property type="match status" value="1"/>
</dbReference>
<accession>A0ABT6ZEK9</accession>
<keyword evidence="3" id="KW-0131">Cell cycle</keyword>
<dbReference type="PANTHER" id="PTHR12169:SF6">
    <property type="entry name" value="AFG1-LIKE ATPASE"/>
    <property type="match status" value="1"/>
</dbReference>
<keyword evidence="2" id="KW-0067">ATP-binding</keyword>
<dbReference type="InterPro" id="IPR027417">
    <property type="entry name" value="P-loop_NTPase"/>
</dbReference>
<organism evidence="3 4">
    <name type="scientific">Microbacterium dauci</name>
    <dbReference type="NCBI Taxonomy" id="3048008"/>
    <lineage>
        <taxon>Bacteria</taxon>
        <taxon>Bacillati</taxon>
        <taxon>Actinomycetota</taxon>
        <taxon>Actinomycetes</taxon>
        <taxon>Micrococcales</taxon>
        <taxon>Microbacteriaceae</taxon>
        <taxon>Microbacterium</taxon>
    </lineage>
</organism>
<protein>
    <submittedName>
        <fullName evidence="3">Cell division protein ZapE</fullName>
    </submittedName>
</protein>
<dbReference type="PANTHER" id="PTHR12169">
    <property type="entry name" value="ATPASE N2B"/>
    <property type="match status" value="1"/>
</dbReference>
<name>A0ABT6ZEK9_9MICO</name>
<comment type="caution">
    <text evidence="3">The sequence shown here is derived from an EMBL/GenBank/DDBJ whole genome shotgun (WGS) entry which is preliminary data.</text>
</comment>
<dbReference type="Gene3D" id="3.40.50.300">
    <property type="entry name" value="P-loop containing nucleotide triphosphate hydrolases"/>
    <property type="match status" value="1"/>
</dbReference>
<dbReference type="EMBL" id="JASJND010000005">
    <property type="protein sequence ID" value="MDJ1114358.1"/>
    <property type="molecule type" value="Genomic_DNA"/>
</dbReference>
<keyword evidence="1" id="KW-0547">Nucleotide-binding</keyword>
<keyword evidence="3" id="KW-0132">Cell division</keyword>
<dbReference type="NCBIfam" id="NF040713">
    <property type="entry name" value="ZapE"/>
    <property type="match status" value="1"/>
</dbReference>
<keyword evidence="4" id="KW-1185">Reference proteome</keyword>
<reference evidence="3 4" key="1">
    <citation type="submission" date="2023-05" db="EMBL/GenBank/DDBJ databases">
        <title>Microbacterium dauci sp.nov., Isolated from Carrot Rhizosphere Soil.</title>
        <authorList>
            <person name="Xiao Z."/>
            <person name="Zheng J."/>
        </authorList>
    </citation>
    <scope>NUCLEOTIDE SEQUENCE [LARGE SCALE GENOMIC DNA]</scope>
    <source>
        <strain evidence="3 4">LX3-4</strain>
    </source>
</reference>
<proteinExistence type="predicted"/>
<dbReference type="GO" id="GO:0051301">
    <property type="term" value="P:cell division"/>
    <property type="evidence" value="ECO:0007669"/>
    <property type="project" value="UniProtKB-KW"/>
</dbReference>
<dbReference type="Proteomes" id="UP001321481">
    <property type="component" value="Unassembled WGS sequence"/>
</dbReference>
<evidence type="ECO:0000313" key="3">
    <source>
        <dbReference type="EMBL" id="MDJ1114358.1"/>
    </source>
</evidence>
<gene>
    <name evidence="3" type="primary">zapE</name>
    <name evidence="3" type="ORF">QNI14_07820</name>
</gene>
<dbReference type="RefSeq" id="WP_283715970.1">
    <property type="nucleotide sequence ID" value="NZ_JASJND010000005.1"/>
</dbReference>